<protein>
    <recommendedName>
        <fullName evidence="3">Dihydrofolate reductase</fullName>
        <ecNumber evidence="2">1.5.1.3</ecNumber>
    </recommendedName>
</protein>
<keyword evidence="6" id="KW-0560">Oxidoreductase</keyword>
<dbReference type="GO" id="GO:0006730">
    <property type="term" value="P:one-carbon metabolic process"/>
    <property type="evidence" value="ECO:0007669"/>
    <property type="project" value="UniProtKB-KW"/>
</dbReference>
<dbReference type="PANTHER" id="PTHR48069:SF3">
    <property type="entry name" value="DIHYDROFOLATE REDUCTASE"/>
    <property type="match status" value="1"/>
</dbReference>
<keyword evidence="5" id="KW-0521">NADP</keyword>
<proteinExistence type="inferred from homology"/>
<sequence length="85" mass="9222">MSRHVTAIVAATSSGGIGLNGTLPWRLPGEMKKVTTTSGLSTHDANSTSMNTVIMGRKTWESIPTKFRPLPNRRNVIISRQGVNM</sequence>
<dbReference type="GO" id="GO:0005739">
    <property type="term" value="C:mitochondrion"/>
    <property type="evidence" value="ECO:0007669"/>
    <property type="project" value="TreeGrafter"/>
</dbReference>
<dbReference type="PROSITE" id="PS51330">
    <property type="entry name" value="DHFR_2"/>
    <property type="match status" value="1"/>
</dbReference>
<dbReference type="InterPro" id="IPR012259">
    <property type="entry name" value="DHFR"/>
</dbReference>
<dbReference type="GO" id="GO:0046452">
    <property type="term" value="P:dihydrofolate metabolic process"/>
    <property type="evidence" value="ECO:0007669"/>
    <property type="project" value="TreeGrafter"/>
</dbReference>
<dbReference type="GO" id="GO:0046654">
    <property type="term" value="P:tetrahydrofolate biosynthetic process"/>
    <property type="evidence" value="ECO:0007669"/>
    <property type="project" value="UniProtKB-UniPathway"/>
</dbReference>
<dbReference type="GO" id="GO:0050661">
    <property type="term" value="F:NADP binding"/>
    <property type="evidence" value="ECO:0007669"/>
    <property type="project" value="InterPro"/>
</dbReference>
<dbReference type="EC" id="1.5.1.3" evidence="2"/>
<dbReference type="GO" id="GO:0004146">
    <property type="term" value="F:dihydrofolate reductase activity"/>
    <property type="evidence" value="ECO:0007669"/>
    <property type="project" value="UniProtKB-EC"/>
</dbReference>
<keyword evidence="4" id="KW-0554">One-carbon metabolism</keyword>
<dbReference type="InterPro" id="IPR001796">
    <property type="entry name" value="DHFR_dom"/>
</dbReference>
<evidence type="ECO:0000256" key="6">
    <source>
        <dbReference type="ARBA" id="ARBA00023002"/>
    </source>
</evidence>
<evidence type="ECO:0000256" key="5">
    <source>
        <dbReference type="ARBA" id="ARBA00022857"/>
    </source>
</evidence>
<dbReference type="SUPFAM" id="SSF53597">
    <property type="entry name" value="Dihydrofolate reductase-like"/>
    <property type="match status" value="1"/>
</dbReference>
<dbReference type="EMBL" id="SDIL01000013">
    <property type="protein sequence ID" value="RXK40897.1"/>
    <property type="molecule type" value="Genomic_DNA"/>
</dbReference>
<dbReference type="AlphaFoldDB" id="A0A4V1M4M6"/>
<comment type="pathway">
    <text evidence="1">Cofactor biosynthesis; tetrahydrofolate biosynthesis; 5,6,7,8-tetrahydrofolate from 7,8-dihydrofolate: step 1/1.</text>
</comment>
<dbReference type="PROSITE" id="PS00075">
    <property type="entry name" value="DHFR_1"/>
    <property type="match status" value="1"/>
</dbReference>
<evidence type="ECO:0000313" key="10">
    <source>
        <dbReference type="Proteomes" id="UP000289152"/>
    </source>
</evidence>
<dbReference type="GO" id="GO:0046655">
    <property type="term" value="P:folic acid metabolic process"/>
    <property type="evidence" value="ECO:0007669"/>
    <property type="project" value="TreeGrafter"/>
</dbReference>
<evidence type="ECO:0000259" key="8">
    <source>
        <dbReference type="PROSITE" id="PS51330"/>
    </source>
</evidence>
<evidence type="ECO:0000256" key="1">
    <source>
        <dbReference type="ARBA" id="ARBA00004903"/>
    </source>
</evidence>
<dbReference type="InterPro" id="IPR024072">
    <property type="entry name" value="DHFR-like_dom_sf"/>
</dbReference>
<dbReference type="STRING" id="5217.A0A4V1M4M6"/>
<comment type="similarity">
    <text evidence="7">Belongs to the dihydrofolate reductase family.</text>
</comment>
<organism evidence="9 10">
    <name type="scientific">Tremella mesenterica</name>
    <name type="common">Jelly fungus</name>
    <dbReference type="NCBI Taxonomy" id="5217"/>
    <lineage>
        <taxon>Eukaryota</taxon>
        <taxon>Fungi</taxon>
        <taxon>Dikarya</taxon>
        <taxon>Basidiomycota</taxon>
        <taxon>Agaricomycotina</taxon>
        <taxon>Tremellomycetes</taxon>
        <taxon>Tremellales</taxon>
        <taxon>Tremellaceae</taxon>
        <taxon>Tremella</taxon>
    </lineage>
</organism>
<reference evidence="9 10" key="1">
    <citation type="submission" date="2016-06" db="EMBL/GenBank/DDBJ databases">
        <title>Evolution of pathogenesis and genome organization in the Tremellales.</title>
        <authorList>
            <person name="Cuomo C."/>
            <person name="Litvintseva A."/>
            <person name="Heitman J."/>
            <person name="Chen Y."/>
            <person name="Sun S."/>
            <person name="Springer D."/>
            <person name="Dromer F."/>
            <person name="Young S."/>
            <person name="Zeng Q."/>
            <person name="Chapman S."/>
            <person name="Gujja S."/>
            <person name="Saif S."/>
            <person name="Birren B."/>
        </authorList>
    </citation>
    <scope>NUCLEOTIDE SEQUENCE [LARGE SCALE GENOMIC DNA]</scope>
    <source>
        <strain evidence="9 10">ATCC 28783</strain>
    </source>
</reference>
<evidence type="ECO:0000256" key="2">
    <source>
        <dbReference type="ARBA" id="ARBA00012856"/>
    </source>
</evidence>
<evidence type="ECO:0000313" key="9">
    <source>
        <dbReference type="EMBL" id="RXK40897.1"/>
    </source>
</evidence>
<dbReference type="CDD" id="cd00209">
    <property type="entry name" value="DHFR"/>
    <property type="match status" value="1"/>
</dbReference>
<dbReference type="Gene3D" id="3.40.430.10">
    <property type="entry name" value="Dihydrofolate Reductase, subunit A"/>
    <property type="match status" value="1"/>
</dbReference>
<evidence type="ECO:0000256" key="4">
    <source>
        <dbReference type="ARBA" id="ARBA00022563"/>
    </source>
</evidence>
<comment type="caution">
    <text evidence="9">The sequence shown here is derived from an EMBL/GenBank/DDBJ whole genome shotgun (WGS) entry which is preliminary data.</text>
</comment>
<dbReference type="VEuPathDB" id="FungiDB:TREMEDRAFT_67574"/>
<dbReference type="PANTHER" id="PTHR48069">
    <property type="entry name" value="DIHYDROFOLATE REDUCTASE"/>
    <property type="match status" value="1"/>
</dbReference>
<dbReference type="OrthoDB" id="414698at2759"/>
<dbReference type="PRINTS" id="PR00070">
    <property type="entry name" value="DHFR"/>
</dbReference>
<dbReference type="InterPro" id="IPR017925">
    <property type="entry name" value="DHFR_CS"/>
</dbReference>
<accession>A0A4V1M4M6</accession>
<dbReference type="Proteomes" id="UP000289152">
    <property type="component" value="Unassembled WGS sequence"/>
</dbReference>
<dbReference type="Pfam" id="PF00186">
    <property type="entry name" value="DHFR_1"/>
    <property type="match status" value="1"/>
</dbReference>
<evidence type="ECO:0000256" key="3">
    <source>
        <dbReference type="ARBA" id="ARBA00018886"/>
    </source>
</evidence>
<evidence type="ECO:0000256" key="7">
    <source>
        <dbReference type="RuleBase" id="RU004474"/>
    </source>
</evidence>
<feature type="domain" description="DHFR" evidence="8">
    <location>
        <begin position="4"/>
        <end position="85"/>
    </location>
</feature>
<keyword evidence="10" id="KW-1185">Reference proteome</keyword>
<dbReference type="UniPathway" id="UPA00077">
    <property type="reaction ID" value="UER00158"/>
</dbReference>
<name>A0A4V1M4M6_TREME</name>
<gene>
    <name evidence="9" type="ORF">M231_01745</name>
</gene>
<dbReference type="InParanoid" id="A0A4V1M4M6"/>